<dbReference type="InterPro" id="IPR024096">
    <property type="entry name" value="NO_sig/Golgi_transp_ligand-bd"/>
</dbReference>
<reference evidence="1" key="1">
    <citation type="submission" date="2022-02" db="EMBL/GenBank/DDBJ databases">
        <title>Halalkalibacter sp. nov. isolated from Lonar Lake, India.</title>
        <authorList>
            <person name="Joshi A."/>
            <person name="Thite S."/>
            <person name="Lodha T."/>
        </authorList>
    </citation>
    <scope>NUCLEOTIDE SEQUENCE</scope>
    <source>
        <strain evidence="1">MEB205</strain>
    </source>
</reference>
<dbReference type="InterPro" id="IPR019642">
    <property type="entry name" value="DUF2507"/>
</dbReference>
<organism evidence="1 2">
    <name type="scientific">Halalkalibacter alkaliphilus</name>
    <dbReference type="NCBI Taxonomy" id="2917993"/>
    <lineage>
        <taxon>Bacteria</taxon>
        <taxon>Bacillati</taxon>
        <taxon>Bacillota</taxon>
        <taxon>Bacilli</taxon>
        <taxon>Bacillales</taxon>
        <taxon>Bacillaceae</taxon>
        <taxon>Halalkalibacter</taxon>
    </lineage>
</organism>
<name>A0A9X2I8Y1_9BACI</name>
<evidence type="ECO:0000313" key="2">
    <source>
        <dbReference type="Proteomes" id="UP001139150"/>
    </source>
</evidence>
<dbReference type="AlphaFoldDB" id="A0A9X2I8Y1"/>
<gene>
    <name evidence="1" type="ORF">MF646_23005</name>
</gene>
<dbReference type="SUPFAM" id="SSF111126">
    <property type="entry name" value="Ligand-binding domain in the NO signalling and Golgi transport"/>
    <property type="match status" value="1"/>
</dbReference>
<dbReference type="RefSeq" id="WP_250098826.1">
    <property type="nucleotide sequence ID" value="NZ_JAKRYL010000051.1"/>
</dbReference>
<keyword evidence="2" id="KW-1185">Reference proteome</keyword>
<dbReference type="Gene3D" id="3.30.1380.20">
    <property type="entry name" value="Trafficking protein particle complex subunit 3"/>
    <property type="match status" value="1"/>
</dbReference>
<accession>A0A9X2I8Y1</accession>
<protein>
    <submittedName>
        <fullName evidence="1">YslB family protein</fullName>
    </submittedName>
</protein>
<dbReference type="Proteomes" id="UP001139150">
    <property type="component" value="Unassembled WGS sequence"/>
</dbReference>
<sequence length="131" mass="15246">MEVRTDQFGYDLIRNDVLQDLLGKDHDAILYWIGRSLARKYPVSTVEDAILFFEKADWGNLSKLKEKKQLQVFELKGSWMNNDDKRCYQLETGFLAQQVEMWLECISGATYSKTKDGVIITVETDKRDSIQ</sequence>
<dbReference type="Pfam" id="PF10702">
    <property type="entry name" value="DUF2507"/>
    <property type="match status" value="1"/>
</dbReference>
<comment type="caution">
    <text evidence="1">The sequence shown here is derived from an EMBL/GenBank/DDBJ whole genome shotgun (WGS) entry which is preliminary data.</text>
</comment>
<evidence type="ECO:0000313" key="1">
    <source>
        <dbReference type="EMBL" id="MCL7749978.1"/>
    </source>
</evidence>
<proteinExistence type="predicted"/>
<dbReference type="EMBL" id="JAKRYL010000051">
    <property type="protein sequence ID" value="MCL7749978.1"/>
    <property type="molecule type" value="Genomic_DNA"/>
</dbReference>